<reference evidence="1 2" key="1">
    <citation type="journal article" date="2019" name="Sci. Rep.">
        <title>Orb-weaving spider Araneus ventricosus genome elucidates the spidroin gene catalogue.</title>
        <authorList>
            <person name="Kono N."/>
            <person name="Nakamura H."/>
            <person name="Ohtoshi R."/>
            <person name="Moran D.A.P."/>
            <person name="Shinohara A."/>
            <person name="Yoshida Y."/>
            <person name="Fujiwara M."/>
            <person name="Mori M."/>
            <person name="Tomita M."/>
            <person name="Arakawa K."/>
        </authorList>
    </citation>
    <scope>NUCLEOTIDE SEQUENCE [LARGE SCALE GENOMIC DNA]</scope>
</reference>
<name>A0A4Y2G138_ARAVE</name>
<organism evidence="1 2">
    <name type="scientific">Araneus ventricosus</name>
    <name type="common">Orbweaver spider</name>
    <name type="synonym">Epeira ventricosa</name>
    <dbReference type="NCBI Taxonomy" id="182803"/>
    <lineage>
        <taxon>Eukaryota</taxon>
        <taxon>Metazoa</taxon>
        <taxon>Ecdysozoa</taxon>
        <taxon>Arthropoda</taxon>
        <taxon>Chelicerata</taxon>
        <taxon>Arachnida</taxon>
        <taxon>Araneae</taxon>
        <taxon>Araneomorphae</taxon>
        <taxon>Entelegynae</taxon>
        <taxon>Araneoidea</taxon>
        <taxon>Araneidae</taxon>
        <taxon>Araneus</taxon>
    </lineage>
</organism>
<sequence>MEPSALLHTQWGSLQKRRKKINQMECTAYPSSLNHMEHALDTHGRRMSERNPLPISKNQNCENLPQIFLDNFAMNMRNQCYAGIRMRGERIPVLRFIKETVIKLLWRLVAGDWEANCELLRMTYTALIQRVLEYGYQIYQWPLKANLNKLEKYNSTDSNNPRVSRSCCPKAVYCLR</sequence>
<evidence type="ECO:0000313" key="1">
    <source>
        <dbReference type="EMBL" id="GBM46358.1"/>
    </source>
</evidence>
<keyword evidence="2" id="KW-1185">Reference proteome</keyword>
<gene>
    <name evidence="1" type="ORF">AVEN_133102_1</name>
</gene>
<proteinExistence type="predicted"/>
<evidence type="ECO:0000313" key="2">
    <source>
        <dbReference type="Proteomes" id="UP000499080"/>
    </source>
</evidence>
<accession>A0A4Y2G138</accession>
<dbReference type="EMBL" id="BGPR01001133">
    <property type="protein sequence ID" value="GBM46358.1"/>
    <property type="molecule type" value="Genomic_DNA"/>
</dbReference>
<dbReference type="AlphaFoldDB" id="A0A4Y2G138"/>
<comment type="caution">
    <text evidence="1">The sequence shown here is derived from an EMBL/GenBank/DDBJ whole genome shotgun (WGS) entry which is preliminary data.</text>
</comment>
<dbReference type="Proteomes" id="UP000499080">
    <property type="component" value="Unassembled WGS sequence"/>
</dbReference>
<protein>
    <submittedName>
        <fullName evidence="1">Uncharacterized protein</fullName>
    </submittedName>
</protein>